<dbReference type="Proteomes" id="UP000524404">
    <property type="component" value="Unassembled WGS sequence"/>
</dbReference>
<keyword evidence="3" id="KW-1185">Reference proteome</keyword>
<comment type="caution">
    <text evidence="2">The sequence shown here is derived from an EMBL/GenBank/DDBJ whole genome shotgun (WGS) entry which is preliminary data.</text>
</comment>
<proteinExistence type="predicted"/>
<reference evidence="2 3" key="1">
    <citation type="submission" date="2020-08" db="EMBL/GenBank/DDBJ databases">
        <title>Functional genomics of gut bacteria from endangered species of beetles.</title>
        <authorList>
            <person name="Carlos-Shanley C."/>
        </authorList>
    </citation>
    <scope>NUCLEOTIDE SEQUENCE [LARGE SCALE GENOMIC DNA]</scope>
    <source>
        <strain evidence="2 3">S00070</strain>
    </source>
</reference>
<dbReference type="EMBL" id="JACHKT010000002">
    <property type="protein sequence ID" value="MBB6001670.1"/>
    <property type="molecule type" value="Genomic_DNA"/>
</dbReference>
<sequence length="119" mass="13652">MNQTRKIRDNEKALIIHLLAQLNFTTEDYPIDEEVFEYEGGKMGSISIGNKNPDEYDGDLIQVEYADTDGTPVLITLTKNKSNQLLDLDFWKVDFSALITYPKPEEVEVRELPDNDVEL</sequence>
<organism evidence="2 3">
    <name type="scientific">Arcicella rosea</name>
    <dbReference type="NCBI Taxonomy" id="502909"/>
    <lineage>
        <taxon>Bacteria</taxon>
        <taxon>Pseudomonadati</taxon>
        <taxon>Bacteroidota</taxon>
        <taxon>Cytophagia</taxon>
        <taxon>Cytophagales</taxon>
        <taxon>Flectobacillaceae</taxon>
        <taxon>Arcicella</taxon>
    </lineage>
</organism>
<evidence type="ECO:0000313" key="2">
    <source>
        <dbReference type="EMBL" id="MBB6001670.1"/>
    </source>
</evidence>
<evidence type="ECO:0000313" key="3">
    <source>
        <dbReference type="Proteomes" id="UP000524404"/>
    </source>
</evidence>
<evidence type="ECO:0000259" key="1">
    <source>
        <dbReference type="Pfam" id="PF22480"/>
    </source>
</evidence>
<dbReference type="Pfam" id="PF22480">
    <property type="entry name" value="DUF6984"/>
    <property type="match status" value="1"/>
</dbReference>
<dbReference type="InterPro" id="IPR054253">
    <property type="entry name" value="DUF6984"/>
</dbReference>
<gene>
    <name evidence="2" type="ORF">HNP25_000310</name>
</gene>
<dbReference type="RefSeq" id="WP_184129204.1">
    <property type="nucleotide sequence ID" value="NZ_JACHKT010000002.1"/>
</dbReference>
<accession>A0A841EMY4</accession>
<name>A0A841EMY4_9BACT</name>
<feature type="domain" description="DUF6984" evidence="1">
    <location>
        <begin position="5"/>
        <end position="102"/>
    </location>
</feature>
<protein>
    <recommendedName>
        <fullName evidence="1">DUF6984 domain-containing protein</fullName>
    </recommendedName>
</protein>
<dbReference type="AlphaFoldDB" id="A0A841EMY4"/>